<dbReference type="PANTHER" id="PTHR46162:SF2">
    <property type="entry name" value="ANKYRIN REPEAT-CONTAINING PROTEIN-RELATED"/>
    <property type="match status" value="1"/>
</dbReference>
<dbReference type="EMBL" id="DUZY01000007">
    <property type="protein sequence ID" value="DAD45305.1"/>
    <property type="molecule type" value="Genomic_DNA"/>
</dbReference>
<dbReference type="SUPFAM" id="SSF49599">
    <property type="entry name" value="TRAF domain-like"/>
    <property type="match status" value="2"/>
</dbReference>
<evidence type="ECO:0000313" key="2">
    <source>
        <dbReference type="EMBL" id="DAD45305.1"/>
    </source>
</evidence>
<dbReference type="Pfam" id="PF22486">
    <property type="entry name" value="MATH_2"/>
    <property type="match status" value="2"/>
</dbReference>
<evidence type="ECO:0000259" key="1">
    <source>
        <dbReference type="PROSITE" id="PS50144"/>
    </source>
</evidence>
<dbReference type="AlphaFoldDB" id="A0A822ZP78"/>
<dbReference type="Gene3D" id="2.60.210.10">
    <property type="entry name" value="Apoptosis, Tumor Necrosis Factor Receptor Associated Protein 2, Chain A"/>
    <property type="match status" value="2"/>
</dbReference>
<dbReference type="CDD" id="cd00121">
    <property type="entry name" value="MATH"/>
    <property type="match status" value="2"/>
</dbReference>
<proteinExistence type="predicted"/>
<feature type="domain" description="MATH" evidence="1">
    <location>
        <begin position="152"/>
        <end position="276"/>
    </location>
</feature>
<keyword evidence="3" id="KW-1185">Reference proteome</keyword>
<accession>A0A822ZP78</accession>
<sequence>MEEIRRSIRDEPPTHYTLEIPSFSLLSKSLMERKLGLYPNGDKARNGQDHISLYLVLSETNSLPPSFEVTALFRFFVFHQIHGNYLTLEGRCFLSVTREWGFAQLIDLQTFKDPSNGYLVNDTCCFGVEVFICKERNIRKGERLSLISPSDFPNCTWKIENFSKLEEEFYHSDEFCAADRKWKMKLYPKGDSNGKGNSISLYLLMVGKSPDEKVYVEGKLRVLDQFNENHHESPVKQWFVGKPSGWGYHKFMKLSVLNKLSKGFLVNDTCIFEADVSLIGVINSLS</sequence>
<reference evidence="2 3" key="1">
    <citation type="journal article" date="2020" name="Mol. Biol. Evol.">
        <title>Distinct Expression and Methylation Patterns for Genes with Different Fates following a Single Whole-Genome Duplication in Flowering Plants.</title>
        <authorList>
            <person name="Shi T."/>
            <person name="Rahmani R.S."/>
            <person name="Gugger P.F."/>
            <person name="Wang M."/>
            <person name="Li H."/>
            <person name="Zhang Y."/>
            <person name="Li Z."/>
            <person name="Wang Q."/>
            <person name="Van de Peer Y."/>
            <person name="Marchal K."/>
            <person name="Chen J."/>
        </authorList>
    </citation>
    <scope>NUCLEOTIDE SEQUENCE [LARGE SCALE GENOMIC DNA]</scope>
    <source>
        <tissue evidence="2">Leaf</tissue>
    </source>
</reference>
<dbReference type="Proteomes" id="UP000607653">
    <property type="component" value="Unassembled WGS sequence"/>
</dbReference>
<organism evidence="2 3">
    <name type="scientific">Nelumbo nucifera</name>
    <name type="common">Sacred lotus</name>
    <dbReference type="NCBI Taxonomy" id="4432"/>
    <lineage>
        <taxon>Eukaryota</taxon>
        <taxon>Viridiplantae</taxon>
        <taxon>Streptophyta</taxon>
        <taxon>Embryophyta</taxon>
        <taxon>Tracheophyta</taxon>
        <taxon>Spermatophyta</taxon>
        <taxon>Magnoliopsida</taxon>
        <taxon>Proteales</taxon>
        <taxon>Nelumbonaceae</taxon>
        <taxon>Nelumbo</taxon>
    </lineage>
</organism>
<comment type="caution">
    <text evidence="2">The sequence shown here is derived from an EMBL/GenBank/DDBJ whole genome shotgun (WGS) entry which is preliminary data.</text>
</comment>
<dbReference type="InterPro" id="IPR002083">
    <property type="entry name" value="MATH/TRAF_dom"/>
</dbReference>
<name>A0A822ZP78_NELNU</name>
<dbReference type="SMART" id="SM00061">
    <property type="entry name" value="MATH"/>
    <property type="match status" value="1"/>
</dbReference>
<dbReference type="PANTHER" id="PTHR46162">
    <property type="entry name" value="TRAF-LIKE FAMILY PROTEIN"/>
    <property type="match status" value="1"/>
</dbReference>
<gene>
    <name evidence="2" type="ORF">HUJ06_003535</name>
</gene>
<evidence type="ECO:0000313" key="3">
    <source>
        <dbReference type="Proteomes" id="UP000607653"/>
    </source>
</evidence>
<protein>
    <recommendedName>
        <fullName evidence="1">MATH domain-containing protein</fullName>
    </recommendedName>
</protein>
<dbReference type="InterPro" id="IPR008974">
    <property type="entry name" value="TRAF-like"/>
</dbReference>
<feature type="domain" description="MATH" evidence="1">
    <location>
        <begin position="1"/>
        <end position="130"/>
    </location>
</feature>
<dbReference type="PROSITE" id="PS50144">
    <property type="entry name" value="MATH"/>
    <property type="match status" value="2"/>
</dbReference>